<comment type="caution">
    <text evidence="8">The sequence shown here is derived from an EMBL/GenBank/DDBJ whole genome shotgun (WGS) entry which is preliminary data.</text>
</comment>
<proteinExistence type="predicted"/>
<dbReference type="Pfam" id="PF16334">
    <property type="entry name" value="DUF4964"/>
    <property type="match status" value="1"/>
</dbReference>
<protein>
    <submittedName>
        <fullName evidence="8">DUF4965 domain-containing protein</fullName>
    </submittedName>
</protein>
<keyword evidence="9" id="KW-1185">Reference proteome</keyword>
<evidence type="ECO:0000256" key="2">
    <source>
        <dbReference type="ARBA" id="ARBA00023295"/>
    </source>
</evidence>
<evidence type="ECO:0000259" key="7">
    <source>
        <dbReference type="Pfam" id="PF17168"/>
    </source>
</evidence>
<dbReference type="Pfam" id="PF17168">
    <property type="entry name" value="DUF5127"/>
    <property type="match status" value="1"/>
</dbReference>
<keyword evidence="3" id="KW-0732">Signal</keyword>
<dbReference type="PANTHER" id="PTHR31987">
    <property type="entry name" value="GLUTAMINASE A-RELATED"/>
    <property type="match status" value="1"/>
</dbReference>
<dbReference type="InterPro" id="IPR032514">
    <property type="entry name" value="GtaA_central"/>
</dbReference>
<feature type="chain" id="PRO_5021699299" evidence="3">
    <location>
        <begin position="24"/>
        <end position="824"/>
    </location>
</feature>
<dbReference type="InterPro" id="IPR052743">
    <property type="entry name" value="Glutaminase_GtaA"/>
</dbReference>
<accession>A0A553CM77</accession>
<feature type="domain" description="DUF4964" evidence="5">
    <location>
        <begin position="18"/>
        <end position="88"/>
    </location>
</feature>
<gene>
    <name evidence="8" type="ORF">FNW17_07245</name>
</gene>
<feature type="domain" description="Beta-galactosidase jelly roll" evidence="4">
    <location>
        <begin position="109"/>
        <end position="216"/>
    </location>
</feature>
<feature type="domain" description="Glutaminase A N-terminal" evidence="7">
    <location>
        <begin position="250"/>
        <end position="473"/>
    </location>
</feature>
<evidence type="ECO:0000256" key="3">
    <source>
        <dbReference type="SAM" id="SignalP"/>
    </source>
</evidence>
<evidence type="ECO:0000259" key="5">
    <source>
        <dbReference type="Pfam" id="PF16334"/>
    </source>
</evidence>
<dbReference type="InterPro" id="IPR008928">
    <property type="entry name" value="6-hairpin_glycosidase_sf"/>
</dbReference>
<dbReference type="SUPFAM" id="SSF48208">
    <property type="entry name" value="Six-hairpin glycosidases"/>
    <property type="match status" value="1"/>
</dbReference>
<dbReference type="Gene3D" id="2.60.120.260">
    <property type="entry name" value="Galactose-binding domain-like"/>
    <property type="match status" value="1"/>
</dbReference>
<dbReference type="EMBL" id="VJZR01000004">
    <property type="protein sequence ID" value="TRX21668.1"/>
    <property type="molecule type" value="Genomic_DNA"/>
</dbReference>
<evidence type="ECO:0000313" key="9">
    <source>
        <dbReference type="Proteomes" id="UP000318585"/>
    </source>
</evidence>
<evidence type="ECO:0000256" key="1">
    <source>
        <dbReference type="ARBA" id="ARBA00022801"/>
    </source>
</evidence>
<feature type="domain" description="Glutaminase A central" evidence="6">
    <location>
        <begin position="479"/>
        <end position="816"/>
    </location>
</feature>
<dbReference type="PANTHER" id="PTHR31987:SF1">
    <property type="entry name" value="GLUTAMINASE A"/>
    <property type="match status" value="1"/>
</dbReference>
<evidence type="ECO:0000259" key="6">
    <source>
        <dbReference type="Pfam" id="PF16335"/>
    </source>
</evidence>
<dbReference type="Pfam" id="PF13364">
    <property type="entry name" value="BetaGal_ABD2"/>
    <property type="match status" value="1"/>
</dbReference>
<keyword evidence="2" id="KW-0326">Glycosidase</keyword>
<dbReference type="OrthoDB" id="9812332at2"/>
<dbReference type="GO" id="GO:0005975">
    <property type="term" value="P:carbohydrate metabolic process"/>
    <property type="evidence" value="ECO:0007669"/>
    <property type="project" value="InterPro"/>
</dbReference>
<reference evidence="8 9" key="1">
    <citation type="submission" date="2019-07" db="EMBL/GenBank/DDBJ databases">
        <title>Novel species of Flavobacterium.</title>
        <authorList>
            <person name="Liu Q."/>
            <person name="Xin Y.-H."/>
        </authorList>
    </citation>
    <scope>NUCLEOTIDE SEQUENCE [LARGE SCALE GENOMIC DNA]</scope>
    <source>
        <strain evidence="8 9">LB3P56</strain>
    </source>
</reference>
<dbReference type="InterPro" id="IPR008979">
    <property type="entry name" value="Galactose-bd-like_sf"/>
</dbReference>
<dbReference type="SUPFAM" id="SSF49785">
    <property type="entry name" value="Galactose-binding domain-like"/>
    <property type="match status" value="1"/>
</dbReference>
<organism evidence="8 9">
    <name type="scientific">Flavobacterium franklandianum</name>
    <dbReference type="NCBI Taxonomy" id="2594430"/>
    <lineage>
        <taxon>Bacteria</taxon>
        <taxon>Pseudomonadati</taxon>
        <taxon>Bacteroidota</taxon>
        <taxon>Flavobacteriia</taxon>
        <taxon>Flavobacteriales</taxon>
        <taxon>Flavobacteriaceae</taxon>
        <taxon>Flavobacterium</taxon>
    </lineage>
</organism>
<feature type="signal peptide" evidence="3">
    <location>
        <begin position="1"/>
        <end position="23"/>
    </location>
</feature>
<evidence type="ECO:0000259" key="4">
    <source>
        <dbReference type="Pfam" id="PF13364"/>
    </source>
</evidence>
<evidence type="ECO:0000313" key="8">
    <source>
        <dbReference type="EMBL" id="TRX21668.1"/>
    </source>
</evidence>
<dbReference type="AlphaFoldDB" id="A0A553CM77"/>
<dbReference type="InterPro" id="IPR032515">
    <property type="entry name" value="DUF4964"/>
</dbReference>
<dbReference type="GO" id="GO:0004553">
    <property type="term" value="F:hydrolase activity, hydrolyzing O-glycosyl compounds"/>
    <property type="evidence" value="ECO:0007669"/>
    <property type="project" value="UniProtKB-ARBA"/>
</dbReference>
<name>A0A553CM77_9FLAO</name>
<dbReference type="Pfam" id="PF16335">
    <property type="entry name" value="GtaA_6_Hairpin"/>
    <property type="match status" value="1"/>
</dbReference>
<sequence length="824" mass="92279">MIMIKKIVSLLALTLALINTGNAQKLRAPAYPLVTHTPYQSIWSAGNELNGSATQHWTAAEHSLTGLVKVDGQIYRFLGEESTLYKTVLATTDEENYTVKYTEDAPSGNWFNADFNDASWKSGKAPFTDSESKAKTVWKSNNLWFRRTFDLEDKNFSKLFLKLRHDDNVHVYLNGEKIYDVSGWKHEFKFIEIEKAVIQKLKSKNNVLAIHIENTGGGQWLDAGLVTEDVSLKNIKIHKAAQKNVTLEATSTKYTFDCGKTELKITFTSPLILDDLKLLSRPVTYVNVKVKSKDNKEHKVQLYLGVSSALAVDSPAQQVEAWKYNQDNLAILKAGSTEQPILQKKGDDVRIDWGYAYVATASSKNVQQYISTANKGLEPFYSTKAASTVANQKGLSLLLNTIVDLGTVGSKGADQLFMLGYDELFAVNYFGTNLKPWWKKDGSTIEKELSQANSDYKKVLQKCDAFDAQLKADAIKAGGQKYADLCILSYRQAIAAHSITQAPNGDILFLSKENHSNGSINTVDLTYPSAPLFLIYNPKLMEGMLNGIFYYSESGKWKKPFPAHDLGTYPIATGQTYGEDMPVEEGGNAIIVVAAIAQQEGNADYAKKHWATLTEWAAYLRKSGFDPENQLSTDDFAGHLARNANLSVKAIEALAAYGKLAGMLGDKKTELDYTNAAKEMALKWMELAKDNDHYTLAFGKPGTWSQKYNLVWDTILDLNVFPSSVRKTEVAYYLTKQNKYGLPLDSRENYTKSDWVLWTATLADNKKDFDAIVDPMWKYANETNSRVPVSDWHETLEGNMMNFKARSVVAGYYMQLLKWKTSKK</sequence>
<dbReference type="Proteomes" id="UP000318585">
    <property type="component" value="Unassembled WGS sequence"/>
</dbReference>
<keyword evidence="1" id="KW-0378">Hydrolase</keyword>
<dbReference type="InterPro" id="IPR033433">
    <property type="entry name" value="GtaA_N"/>
</dbReference>
<dbReference type="InterPro" id="IPR025300">
    <property type="entry name" value="BetaGal_jelly_roll_dom"/>
</dbReference>